<evidence type="ECO:0000256" key="3">
    <source>
        <dbReference type="ARBA" id="ARBA00022723"/>
    </source>
</evidence>
<dbReference type="PROSITE" id="PS51257">
    <property type="entry name" value="PROKAR_LIPOPROTEIN"/>
    <property type="match status" value="1"/>
</dbReference>
<reference evidence="8 9" key="1">
    <citation type="submission" date="2021-12" db="EMBL/GenBank/DDBJ databases">
        <title>Discovery of the Pendulisporaceae a myxobacterial family with distinct sporulation behavior and unique specialized metabolism.</title>
        <authorList>
            <person name="Garcia R."/>
            <person name="Popoff A."/>
            <person name="Bader C.D."/>
            <person name="Loehr J."/>
            <person name="Walesch S."/>
            <person name="Walt C."/>
            <person name="Boldt J."/>
            <person name="Bunk B."/>
            <person name="Haeckl F.J.F.P.J."/>
            <person name="Gunesch A.P."/>
            <person name="Birkelbach J."/>
            <person name="Nuebel U."/>
            <person name="Pietschmann T."/>
            <person name="Bach T."/>
            <person name="Mueller R."/>
        </authorList>
    </citation>
    <scope>NUCLEOTIDE SEQUENCE [LARGE SCALE GENOMIC DNA]</scope>
    <source>
        <strain evidence="8 9">MSr11954</strain>
    </source>
</reference>
<dbReference type="SUPFAM" id="SSF53187">
    <property type="entry name" value="Zn-dependent exopeptidases"/>
    <property type="match status" value="1"/>
</dbReference>
<dbReference type="InterPro" id="IPR002933">
    <property type="entry name" value="Peptidase_M20"/>
</dbReference>
<evidence type="ECO:0000256" key="1">
    <source>
        <dbReference type="ARBA" id="ARBA00006247"/>
    </source>
</evidence>
<dbReference type="InterPro" id="IPR036264">
    <property type="entry name" value="Bact_exopeptidase_dim_dom"/>
</dbReference>
<name>A0ABZ2LV19_9BACT</name>
<comment type="similarity">
    <text evidence="1">Belongs to the peptidase M20A family.</text>
</comment>
<protein>
    <submittedName>
        <fullName evidence="8">M20/M25/M40 family metallo-hydrolase</fullName>
    </submittedName>
</protein>
<sequence length="473" mass="51160">MRLTTPLLSLALLVLASCAGSTTHAAPRAGSSAPAARVPNAHDRYARDVLKELIELNTTESAGDTTRAAQAMANRLLAAGFPAGDVQVLGAEARHGNLVARLRGRGTKRPLLLLAHLDVVEANKEDWSFDPFVFREQDGYFYGRGVSDDKDMAAIFVANMVRMKSEGFVPDRDIILALTAGEESGSFNGVRFLLEHHRDRIDAELALNEGGGGEIKGGKYLANEVTTSEKLYTSFELEAKNKGGHSSLPTRDNAIYRLSEALVRVSKFAFPVELNDTTRAYFERLATIERNPDMTAAARGDTAAAARLSESSYFNAALHTTCVATLLAGGHAENALPQSARATINCRILPGVDPARIEETLRTVVADPQVELRRSPHGPPAPPSPLTPEVVQAIESVTQAMWTGVPMLPTMLGGATDCQHLRRAGTACYGLSGEFADIEDVRAHGKDERLLVRSFYEGREFLDRLTRKLAGGR</sequence>
<dbReference type="EMBL" id="CP089984">
    <property type="protein sequence ID" value="WXB14768.1"/>
    <property type="molecule type" value="Genomic_DNA"/>
</dbReference>
<evidence type="ECO:0000313" key="9">
    <source>
        <dbReference type="Proteomes" id="UP001370348"/>
    </source>
</evidence>
<feature type="chain" id="PRO_5047000061" evidence="6">
    <location>
        <begin position="26"/>
        <end position="473"/>
    </location>
</feature>
<accession>A0ABZ2LV19</accession>
<evidence type="ECO:0000259" key="7">
    <source>
        <dbReference type="Pfam" id="PF07687"/>
    </source>
</evidence>
<dbReference type="InterPro" id="IPR011650">
    <property type="entry name" value="Peptidase_M20_dimer"/>
</dbReference>
<evidence type="ECO:0000313" key="8">
    <source>
        <dbReference type="EMBL" id="WXB14768.1"/>
    </source>
</evidence>
<dbReference type="Gene3D" id="3.40.630.10">
    <property type="entry name" value="Zn peptidases"/>
    <property type="match status" value="1"/>
</dbReference>
<dbReference type="PANTHER" id="PTHR45962">
    <property type="entry name" value="N-FATTY-ACYL-AMINO ACID SYNTHASE/HYDROLASE PM20D1"/>
    <property type="match status" value="1"/>
</dbReference>
<keyword evidence="9" id="KW-1185">Reference proteome</keyword>
<keyword evidence="2" id="KW-0645">Protease</keyword>
<dbReference type="RefSeq" id="WP_394824393.1">
    <property type="nucleotide sequence ID" value="NZ_CP089984.1"/>
</dbReference>
<dbReference type="SUPFAM" id="SSF55031">
    <property type="entry name" value="Bacterial exopeptidase dimerisation domain"/>
    <property type="match status" value="1"/>
</dbReference>
<feature type="domain" description="Peptidase M20 dimerisation" evidence="7">
    <location>
        <begin position="230"/>
        <end position="370"/>
    </location>
</feature>
<keyword evidence="5" id="KW-0862">Zinc</keyword>
<evidence type="ECO:0000256" key="2">
    <source>
        <dbReference type="ARBA" id="ARBA00022670"/>
    </source>
</evidence>
<keyword evidence="4" id="KW-0378">Hydrolase</keyword>
<dbReference type="Gene3D" id="3.30.70.360">
    <property type="match status" value="1"/>
</dbReference>
<gene>
    <name evidence="8" type="ORF">LZC94_43985</name>
</gene>
<dbReference type="Proteomes" id="UP001370348">
    <property type="component" value="Chromosome"/>
</dbReference>
<dbReference type="Pfam" id="PF07687">
    <property type="entry name" value="M20_dimer"/>
    <property type="match status" value="1"/>
</dbReference>
<dbReference type="PANTHER" id="PTHR45962:SF1">
    <property type="entry name" value="N-FATTY-ACYL-AMINO ACID SYNTHASE_HYDROLASE PM20D1"/>
    <property type="match status" value="1"/>
</dbReference>
<proteinExistence type="inferred from homology"/>
<organism evidence="8 9">
    <name type="scientific">Pendulispora albinea</name>
    <dbReference type="NCBI Taxonomy" id="2741071"/>
    <lineage>
        <taxon>Bacteria</taxon>
        <taxon>Pseudomonadati</taxon>
        <taxon>Myxococcota</taxon>
        <taxon>Myxococcia</taxon>
        <taxon>Myxococcales</taxon>
        <taxon>Sorangiineae</taxon>
        <taxon>Pendulisporaceae</taxon>
        <taxon>Pendulispora</taxon>
    </lineage>
</organism>
<keyword evidence="6" id="KW-0732">Signal</keyword>
<dbReference type="InterPro" id="IPR047177">
    <property type="entry name" value="Pept_M20A"/>
</dbReference>
<dbReference type="PROSITE" id="PS00758">
    <property type="entry name" value="ARGE_DAPE_CPG2_1"/>
    <property type="match status" value="1"/>
</dbReference>
<dbReference type="NCBIfam" id="NF006596">
    <property type="entry name" value="PRK09133.1"/>
    <property type="match status" value="1"/>
</dbReference>
<evidence type="ECO:0000256" key="5">
    <source>
        <dbReference type="ARBA" id="ARBA00022833"/>
    </source>
</evidence>
<evidence type="ECO:0000256" key="6">
    <source>
        <dbReference type="SAM" id="SignalP"/>
    </source>
</evidence>
<keyword evidence="3" id="KW-0479">Metal-binding</keyword>
<evidence type="ECO:0000256" key="4">
    <source>
        <dbReference type="ARBA" id="ARBA00022801"/>
    </source>
</evidence>
<dbReference type="InterPro" id="IPR001261">
    <property type="entry name" value="ArgE/DapE_CS"/>
</dbReference>
<dbReference type="Pfam" id="PF01546">
    <property type="entry name" value="Peptidase_M20"/>
    <property type="match status" value="1"/>
</dbReference>
<dbReference type="Gene3D" id="1.10.150.900">
    <property type="match status" value="1"/>
</dbReference>
<feature type="signal peptide" evidence="6">
    <location>
        <begin position="1"/>
        <end position="25"/>
    </location>
</feature>